<organism evidence="2 3">
    <name type="scientific">Penicillium egyptiacum</name>
    <dbReference type="NCBI Taxonomy" id="1303716"/>
    <lineage>
        <taxon>Eukaryota</taxon>
        <taxon>Fungi</taxon>
        <taxon>Dikarya</taxon>
        <taxon>Ascomycota</taxon>
        <taxon>Pezizomycotina</taxon>
        <taxon>Eurotiomycetes</taxon>
        <taxon>Eurotiomycetidae</taxon>
        <taxon>Eurotiales</taxon>
        <taxon>Aspergillaceae</taxon>
        <taxon>Penicillium</taxon>
    </lineage>
</organism>
<feature type="signal peptide" evidence="1">
    <location>
        <begin position="1"/>
        <end position="18"/>
    </location>
</feature>
<sequence length="210" mass="23323">MKATIFILASLSVLGALASPLDKRADRGSENVPGIGSRKQAILNAGGNTLDIAIAMLETKTLTTDYVYGDTKTEDAANFGLFKQNWGMLRVCATRYGLAGQPRSSWNNGALLNTNIYADVASRWDCQNYYGTDLWFAGHRFGSSGLENPNTEDINSMPFSHTRRLILPCRRSNALCIEYKSAVYWIQQQIDSNSVYKSDDTRFWVDVTAI</sequence>
<proteinExistence type="predicted"/>
<dbReference type="Proteomes" id="UP001154252">
    <property type="component" value="Unassembled WGS sequence"/>
</dbReference>
<gene>
    <name evidence="2" type="ORF">PEGY_LOCUS5567</name>
</gene>
<dbReference type="InterPro" id="IPR049168">
    <property type="entry name" value="Glyco_hydro_134"/>
</dbReference>
<reference evidence="2" key="1">
    <citation type="submission" date="2021-07" db="EMBL/GenBank/DDBJ databases">
        <authorList>
            <person name="Branca A.L. A."/>
        </authorList>
    </citation>
    <scope>NUCLEOTIDE SEQUENCE</scope>
</reference>
<dbReference type="AlphaFoldDB" id="A0A9W4P730"/>
<evidence type="ECO:0000313" key="3">
    <source>
        <dbReference type="Proteomes" id="UP001154252"/>
    </source>
</evidence>
<dbReference type="Pfam" id="PF21087">
    <property type="entry name" value="Glyco_hydro_134"/>
    <property type="match status" value="2"/>
</dbReference>
<name>A0A9W4P730_9EURO</name>
<comment type="caution">
    <text evidence="2">The sequence shown here is derived from an EMBL/GenBank/DDBJ whole genome shotgun (WGS) entry which is preliminary data.</text>
</comment>
<dbReference type="OrthoDB" id="2888121at2759"/>
<accession>A0A9W4P730</accession>
<evidence type="ECO:0000256" key="1">
    <source>
        <dbReference type="SAM" id="SignalP"/>
    </source>
</evidence>
<keyword evidence="3" id="KW-1185">Reference proteome</keyword>
<evidence type="ECO:0000313" key="2">
    <source>
        <dbReference type="EMBL" id="CAG8899228.1"/>
    </source>
</evidence>
<protein>
    <submittedName>
        <fullName evidence="2">Uncharacterized protein</fullName>
    </submittedName>
</protein>
<keyword evidence="1" id="KW-0732">Signal</keyword>
<dbReference type="EMBL" id="CAJVRC010000864">
    <property type="protein sequence ID" value="CAG8899228.1"/>
    <property type="molecule type" value="Genomic_DNA"/>
</dbReference>
<feature type="chain" id="PRO_5040967251" evidence="1">
    <location>
        <begin position="19"/>
        <end position="210"/>
    </location>
</feature>